<name>A0ABS1QSV6_9GAMM</name>
<sequence>MEQSFSVKNFRSIYDLDLRNRGDLEREYFEEAYGERLKIRNTKKLKYQIVSKFKKCLIKKDRYEKRMEVIRRLLEIRIDRYNKCVNDEIERICNKVNRKGYKLPLEKLPNQISDKDAFTIGKSVESIFVTRHLHNIIRSTYNIKQSHRDLIVSRVKSVCLDKSPKYIVKADVKDFYESIEHELIIKKLHASTRLSVLPKRILTQLLRSYAKLVGCDKGLPRGVGLSAYLSEVYMKDLDDELVNNPDLTFYSRYVDDLILIYSPDVIKNKSYYLQAVDEAVDRKKLKLNNKTKEIDLTIDKAQEFEYLGYGFSFKGKDIAIRLSSKRVDKYKERINQAFDNYFKKCKYNPDEKADLLIDKIRFLTGNTRLLHAKSKAFTGVYFNNMYINDISDLEEIDKYLKNKLLTITDKRLLRRLNKFSFVEGFEKKVFRSFTTTDLKNITRGWKDA</sequence>
<evidence type="ECO:0000313" key="2">
    <source>
        <dbReference type="EMBL" id="MBL1377963.1"/>
    </source>
</evidence>
<accession>A0ABS1QSV6</accession>
<reference evidence="3" key="1">
    <citation type="submission" date="2021-01" db="EMBL/GenBank/DDBJ databases">
        <title>Genome public.</title>
        <authorList>
            <person name="Liu C."/>
            <person name="Sun Q."/>
        </authorList>
    </citation>
    <scope>NUCLEOTIDE SEQUENCE [LARGE SCALE GENOMIC DNA]</scope>
    <source>
        <strain evidence="3">CGMCC 1.18722</strain>
    </source>
</reference>
<feature type="domain" description="Reverse transcriptase" evidence="1">
    <location>
        <begin position="1"/>
        <end position="311"/>
    </location>
</feature>
<dbReference type="NCBIfam" id="NF041747">
    <property type="entry name" value="Drt3a"/>
    <property type="match status" value="1"/>
</dbReference>
<organism evidence="2 3">
    <name type="scientific">Zobellella iuensis</name>
    <dbReference type="NCBI Taxonomy" id="2803811"/>
    <lineage>
        <taxon>Bacteria</taxon>
        <taxon>Pseudomonadati</taxon>
        <taxon>Pseudomonadota</taxon>
        <taxon>Gammaproteobacteria</taxon>
        <taxon>Aeromonadales</taxon>
        <taxon>Aeromonadaceae</taxon>
        <taxon>Zobellella</taxon>
    </lineage>
</organism>
<evidence type="ECO:0000313" key="3">
    <source>
        <dbReference type="Proteomes" id="UP000638570"/>
    </source>
</evidence>
<gene>
    <name evidence="2" type="ORF">JKV55_11570</name>
</gene>
<dbReference type="PROSITE" id="PS50878">
    <property type="entry name" value="RT_POL"/>
    <property type="match status" value="1"/>
</dbReference>
<dbReference type="InterPro" id="IPR043502">
    <property type="entry name" value="DNA/RNA_pol_sf"/>
</dbReference>
<keyword evidence="3" id="KW-1185">Reference proteome</keyword>
<comment type="caution">
    <text evidence="2">The sequence shown here is derived from an EMBL/GenBank/DDBJ whole genome shotgun (WGS) entry which is preliminary data.</text>
</comment>
<dbReference type="InterPro" id="IPR000477">
    <property type="entry name" value="RT_dom"/>
</dbReference>
<dbReference type="Proteomes" id="UP000638570">
    <property type="component" value="Unassembled WGS sequence"/>
</dbReference>
<dbReference type="SUPFAM" id="SSF56672">
    <property type="entry name" value="DNA/RNA polymerases"/>
    <property type="match status" value="1"/>
</dbReference>
<dbReference type="RefSeq" id="WP_202085417.1">
    <property type="nucleotide sequence ID" value="NZ_JAERTZ010000025.1"/>
</dbReference>
<evidence type="ECO:0000259" key="1">
    <source>
        <dbReference type="PROSITE" id="PS50878"/>
    </source>
</evidence>
<proteinExistence type="predicted"/>
<protein>
    <recommendedName>
        <fullName evidence="1">Reverse transcriptase domain-containing protein</fullName>
    </recommendedName>
</protein>
<dbReference type="EMBL" id="JAERTZ010000025">
    <property type="protein sequence ID" value="MBL1377963.1"/>
    <property type="molecule type" value="Genomic_DNA"/>
</dbReference>
<dbReference type="Pfam" id="PF00078">
    <property type="entry name" value="RVT_1"/>
    <property type="match status" value="1"/>
</dbReference>